<keyword evidence="1" id="KW-1133">Transmembrane helix</keyword>
<keyword evidence="3" id="KW-1185">Reference proteome</keyword>
<dbReference type="EMBL" id="FCON02000018">
    <property type="protein sequence ID" value="SAL45923.1"/>
    <property type="molecule type" value="Genomic_DNA"/>
</dbReference>
<evidence type="ECO:0000256" key="1">
    <source>
        <dbReference type="SAM" id="Phobius"/>
    </source>
</evidence>
<evidence type="ECO:0000313" key="2">
    <source>
        <dbReference type="EMBL" id="SAL45923.1"/>
    </source>
</evidence>
<organism evidence="2 3">
    <name type="scientific">Caballeronia choica</name>
    <dbReference type="NCBI Taxonomy" id="326476"/>
    <lineage>
        <taxon>Bacteria</taxon>
        <taxon>Pseudomonadati</taxon>
        <taxon>Pseudomonadota</taxon>
        <taxon>Betaproteobacteria</taxon>
        <taxon>Burkholderiales</taxon>
        <taxon>Burkholderiaceae</taxon>
        <taxon>Caballeronia</taxon>
    </lineage>
</organism>
<dbReference type="Proteomes" id="UP000054770">
    <property type="component" value="Unassembled WGS sequence"/>
</dbReference>
<reference evidence="2" key="1">
    <citation type="submission" date="2016-01" db="EMBL/GenBank/DDBJ databases">
        <authorList>
            <person name="Peeters C."/>
        </authorList>
    </citation>
    <scope>NUCLEOTIDE SEQUENCE [LARGE SCALE GENOMIC DNA]</scope>
    <source>
        <strain evidence="2">LMG 22940</strain>
    </source>
</reference>
<sequence>MLGSATFDLVLGMVFLFLLLSLVVSAIREAIEARLKTRSAFLAHAIQEMLTDTHAKSLYEHPLIKALYDGGKYEADAAGFTGNNGFKWIWNVVKSLRVHTNLPSYIPARTFALALLDLAAAGKLPGAQAPGPNPALQNPPSATLVARVRQALSGRTDDLATGILAALSAAADNDEKAIDAIQKWYDAAMDRVSGWYKRETQHILFWLGLALAVGMNVDTIYLAKFLAADTGARQHLAQTVEEAYNAGKIPQPVLTRQPGTAASDAAPAQASDSAAAASGATAASGLNDTEAAIRATDLRVSEAIHRVIDLNLPIGWTPLRRDEFFDRHNIPNSLSTILGWLVTAFGLSFGAPFWFDLLNKIMVIRSTVKPHEKSPEEASQDHQK</sequence>
<keyword evidence="1" id="KW-0812">Transmembrane</keyword>
<dbReference type="RefSeq" id="WP_087644350.1">
    <property type="nucleotide sequence ID" value="NZ_FCON02000018.1"/>
</dbReference>
<dbReference type="OrthoDB" id="6286374at2"/>
<feature type="transmembrane region" description="Helical" evidence="1">
    <location>
        <begin position="337"/>
        <end position="355"/>
    </location>
</feature>
<accession>A0A158HPC2</accession>
<gene>
    <name evidence="2" type="ORF">AWB68_02180</name>
</gene>
<dbReference type="AlphaFoldDB" id="A0A158HPC2"/>
<name>A0A158HPC2_9BURK</name>
<evidence type="ECO:0000313" key="3">
    <source>
        <dbReference type="Proteomes" id="UP000054770"/>
    </source>
</evidence>
<protein>
    <submittedName>
        <fullName evidence="2">Uncharacterized protein</fullName>
    </submittedName>
</protein>
<keyword evidence="1" id="KW-0472">Membrane</keyword>
<comment type="caution">
    <text evidence="2">The sequence shown here is derived from an EMBL/GenBank/DDBJ whole genome shotgun (WGS) entry which is preliminary data.</text>
</comment>
<proteinExistence type="predicted"/>